<evidence type="ECO:0000256" key="5">
    <source>
        <dbReference type="ARBA" id="ARBA00022771"/>
    </source>
</evidence>
<dbReference type="InterPro" id="IPR051628">
    <property type="entry name" value="LUBAC_E3_Ligases"/>
</dbReference>
<comment type="caution">
    <text evidence="11">The sequence shown here is derived from an EMBL/GenBank/DDBJ whole genome shotgun (WGS) entry which is preliminary data.</text>
</comment>
<evidence type="ECO:0000256" key="8">
    <source>
        <dbReference type="PROSITE-ProRule" id="PRU00175"/>
    </source>
</evidence>
<accession>A0AAW1KTJ0</accession>
<evidence type="ECO:0000256" key="1">
    <source>
        <dbReference type="ARBA" id="ARBA00004906"/>
    </source>
</evidence>
<dbReference type="PANTHER" id="PTHR22770">
    <property type="entry name" value="UBIQUITIN CONJUGATING ENZYME 7 INTERACTING PROTEIN-RELATED"/>
    <property type="match status" value="1"/>
</dbReference>
<dbReference type="GO" id="GO:0000151">
    <property type="term" value="C:ubiquitin ligase complex"/>
    <property type="evidence" value="ECO:0007669"/>
    <property type="project" value="TreeGrafter"/>
</dbReference>
<dbReference type="Pfam" id="PF01485">
    <property type="entry name" value="IBR"/>
    <property type="match status" value="1"/>
</dbReference>
<dbReference type="FunFam" id="1.20.120.1750:FF:000020">
    <property type="entry name" value="ATP-dependent RNA helicase DEAH12 chloroplastic"/>
    <property type="match status" value="1"/>
</dbReference>
<evidence type="ECO:0000256" key="3">
    <source>
        <dbReference type="ARBA" id="ARBA00022723"/>
    </source>
</evidence>
<dbReference type="GO" id="GO:0043161">
    <property type="term" value="P:proteasome-mediated ubiquitin-dependent protein catabolic process"/>
    <property type="evidence" value="ECO:0007669"/>
    <property type="project" value="TreeGrafter"/>
</dbReference>
<dbReference type="InterPro" id="IPR044066">
    <property type="entry name" value="TRIAD_supradom"/>
</dbReference>
<feature type="domain" description="RING-type" evidence="10">
    <location>
        <begin position="201"/>
        <end position="416"/>
    </location>
</feature>
<keyword evidence="7" id="KW-0862">Zinc</keyword>
<dbReference type="InterPro" id="IPR056246">
    <property type="entry name" value="KH_DEAH11/12_1st"/>
</dbReference>
<dbReference type="InterPro" id="IPR017907">
    <property type="entry name" value="Znf_RING_CS"/>
</dbReference>
<dbReference type="SMART" id="SM00647">
    <property type="entry name" value="IBR"/>
    <property type="match status" value="2"/>
</dbReference>
<keyword evidence="6" id="KW-0833">Ubl conjugation pathway</keyword>
<evidence type="ECO:0000313" key="12">
    <source>
        <dbReference type="Proteomes" id="UP001443914"/>
    </source>
</evidence>
<dbReference type="Pfam" id="PF26200">
    <property type="entry name" value="Rcat_RNF216"/>
    <property type="match status" value="1"/>
</dbReference>
<evidence type="ECO:0000256" key="4">
    <source>
        <dbReference type="ARBA" id="ARBA00022737"/>
    </source>
</evidence>
<dbReference type="CDD" id="cd20335">
    <property type="entry name" value="BRcat_RBR"/>
    <property type="match status" value="1"/>
</dbReference>
<evidence type="ECO:0000256" key="2">
    <source>
        <dbReference type="ARBA" id="ARBA00022679"/>
    </source>
</evidence>
<evidence type="ECO:0000256" key="6">
    <source>
        <dbReference type="ARBA" id="ARBA00022786"/>
    </source>
</evidence>
<dbReference type="InterPro" id="IPR002867">
    <property type="entry name" value="IBR_dom"/>
</dbReference>
<dbReference type="PROSITE" id="PS51873">
    <property type="entry name" value="TRIAD"/>
    <property type="match status" value="1"/>
</dbReference>
<dbReference type="GO" id="GO:0008270">
    <property type="term" value="F:zinc ion binding"/>
    <property type="evidence" value="ECO:0007669"/>
    <property type="project" value="UniProtKB-KW"/>
</dbReference>
<dbReference type="Gene3D" id="1.20.120.1750">
    <property type="match status" value="1"/>
</dbReference>
<comment type="pathway">
    <text evidence="1">Protein modification; protein ubiquitination.</text>
</comment>
<dbReference type="PANTHER" id="PTHR22770:SF13">
    <property type="entry name" value="RING-TYPE DOMAIN-CONTAINING PROTEIN"/>
    <property type="match status" value="1"/>
</dbReference>
<sequence length="417" mass="47345">MLARFNRQKGVNCTMTENTNGSILVKITATATKIVAELRRPLEELMKGRAISHASLTPDVLQLLFNRDGILLMRSFEREMGVYILFDRRRLNVRIFARSEKALSAEERFVESLLNLHERQHEIDLRGAGLPNDLMKEVVRRFGHDLHTLKNSVPDAELTLNIRRHVISICGSKDAKQKVEEIINEIAQASGQCCLEPNNAAGETCPICFCEVEDKYQLESCNHVFCRSCLVNQCESSIRNKDGFPIRCFHEGCNVPIWLVDLKLLLTINKLDELFESSMVAFVTSSCGAYRFCPSPDCPSVYKVADPDTAMDPQPFLCRACYAETCTSCHLEHHPNISCEKYKEYKEDPDASLKEWSKGKDEYVKKCPGCGYTIEKAEGCNHVECKCGRHLCWVCLEHFFSTKDCYSHLQSVHQGIS</sequence>
<dbReference type="InterPro" id="IPR056245">
    <property type="entry name" value="KH_DEAH11/12"/>
</dbReference>
<dbReference type="GO" id="GO:0004842">
    <property type="term" value="F:ubiquitin-protein transferase activity"/>
    <property type="evidence" value="ECO:0007669"/>
    <property type="project" value="TreeGrafter"/>
</dbReference>
<feature type="domain" description="RING-type" evidence="9">
    <location>
        <begin position="205"/>
        <end position="248"/>
    </location>
</feature>
<dbReference type="AlphaFoldDB" id="A0AAW1KTJ0"/>
<dbReference type="Gene3D" id="3.30.40.10">
    <property type="entry name" value="Zinc/RING finger domain, C3HC4 (zinc finger)"/>
    <property type="match status" value="1"/>
</dbReference>
<evidence type="ECO:0000259" key="10">
    <source>
        <dbReference type="PROSITE" id="PS51873"/>
    </source>
</evidence>
<dbReference type="PROSITE" id="PS00518">
    <property type="entry name" value="ZF_RING_1"/>
    <property type="match status" value="1"/>
</dbReference>
<dbReference type="Pfam" id="PF24471">
    <property type="entry name" value="KH_DEAH11"/>
    <property type="match status" value="1"/>
</dbReference>
<dbReference type="GO" id="GO:0043130">
    <property type="term" value="F:ubiquitin binding"/>
    <property type="evidence" value="ECO:0007669"/>
    <property type="project" value="TreeGrafter"/>
</dbReference>
<dbReference type="GO" id="GO:0097039">
    <property type="term" value="P:protein linear polyubiquitination"/>
    <property type="evidence" value="ECO:0007669"/>
    <property type="project" value="TreeGrafter"/>
</dbReference>
<keyword evidence="5 8" id="KW-0863">Zinc-finger</keyword>
<dbReference type="InterPro" id="IPR001841">
    <property type="entry name" value="Znf_RING"/>
</dbReference>
<gene>
    <name evidence="11" type="ORF">RND81_05G159100</name>
</gene>
<dbReference type="InterPro" id="IPR056247">
    <property type="entry name" value="KH_DEAH11/12_2nd"/>
</dbReference>
<dbReference type="Proteomes" id="UP001443914">
    <property type="component" value="Unassembled WGS sequence"/>
</dbReference>
<evidence type="ECO:0000313" key="11">
    <source>
        <dbReference type="EMBL" id="KAK9725642.1"/>
    </source>
</evidence>
<dbReference type="SUPFAM" id="SSF57850">
    <property type="entry name" value="RING/U-box"/>
    <property type="match status" value="2"/>
</dbReference>
<dbReference type="PROSITE" id="PS00028">
    <property type="entry name" value="ZINC_FINGER_C2H2_1"/>
    <property type="match status" value="1"/>
</dbReference>
<keyword evidence="12" id="KW-1185">Reference proteome</keyword>
<keyword evidence="3" id="KW-0479">Metal-binding</keyword>
<organism evidence="11 12">
    <name type="scientific">Saponaria officinalis</name>
    <name type="common">Common soapwort</name>
    <name type="synonym">Lychnis saponaria</name>
    <dbReference type="NCBI Taxonomy" id="3572"/>
    <lineage>
        <taxon>Eukaryota</taxon>
        <taxon>Viridiplantae</taxon>
        <taxon>Streptophyta</taxon>
        <taxon>Embryophyta</taxon>
        <taxon>Tracheophyta</taxon>
        <taxon>Spermatophyta</taxon>
        <taxon>Magnoliopsida</taxon>
        <taxon>eudicotyledons</taxon>
        <taxon>Gunneridae</taxon>
        <taxon>Pentapetalae</taxon>
        <taxon>Caryophyllales</taxon>
        <taxon>Caryophyllaceae</taxon>
        <taxon>Caryophylleae</taxon>
        <taxon>Saponaria</taxon>
    </lineage>
</organism>
<evidence type="ECO:0000259" key="9">
    <source>
        <dbReference type="PROSITE" id="PS50089"/>
    </source>
</evidence>
<dbReference type="EMBL" id="JBDFQZ010000005">
    <property type="protein sequence ID" value="KAK9725642.1"/>
    <property type="molecule type" value="Genomic_DNA"/>
</dbReference>
<dbReference type="Pfam" id="PF24638">
    <property type="entry name" value="KH_DEAH11_1st"/>
    <property type="match status" value="1"/>
</dbReference>
<name>A0AAW1KTJ0_SAPOF</name>
<keyword evidence="2" id="KW-0808">Transferase</keyword>
<evidence type="ECO:0000256" key="7">
    <source>
        <dbReference type="ARBA" id="ARBA00022833"/>
    </source>
</evidence>
<protein>
    <submittedName>
        <fullName evidence="11">Uncharacterized protein</fullName>
    </submittedName>
</protein>
<reference evidence="11" key="1">
    <citation type="submission" date="2024-03" db="EMBL/GenBank/DDBJ databases">
        <title>WGS assembly of Saponaria officinalis var. Norfolk2.</title>
        <authorList>
            <person name="Jenkins J."/>
            <person name="Shu S."/>
            <person name="Grimwood J."/>
            <person name="Barry K."/>
            <person name="Goodstein D."/>
            <person name="Schmutz J."/>
            <person name="Leebens-Mack J."/>
            <person name="Osbourn A."/>
        </authorList>
    </citation>
    <scope>NUCLEOTIDE SEQUENCE [LARGE SCALE GENOMIC DNA]</scope>
    <source>
        <strain evidence="11">JIC</strain>
    </source>
</reference>
<dbReference type="InterPro" id="IPR013083">
    <property type="entry name" value="Znf_RING/FYVE/PHD"/>
</dbReference>
<dbReference type="Pfam" id="PF24641">
    <property type="entry name" value="KH_DEAH11_2nd"/>
    <property type="match status" value="1"/>
</dbReference>
<dbReference type="InterPro" id="IPR013087">
    <property type="entry name" value="Znf_C2H2_type"/>
</dbReference>
<proteinExistence type="predicted"/>
<keyword evidence="4" id="KW-0677">Repeat</keyword>
<dbReference type="PROSITE" id="PS50089">
    <property type="entry name" value="ZF_RING_2"/>
    <property type="match status" value="1"/>
</dbReference>